<feature type="domain" description="DUF58" evidence="2">
    <location>
        <begin position="55"/>
        <end position="267"/>
    </location>
</feature>
<reference evidence="3 4" key="1">
    <citation type="submission" date="2019-03" db="EMBL/GenBank/DDBJ databases">
        <title>Genomic Encyclopedia of Type Strains, Phase IV (KMG-IV): sequencing the most valuable type-strain genomes for metagenomic binning, comparative biology and taxonomic classification.</title>
        <authorList>
            <person name="Goeker M."/>
        </authorList>
    </citation>
    <scope>NUCLEOTIDE SEQUENCE [LARGE SCALE GENOMIC DNA]</scope>
    <source>
        <strain evidence="3 4">DSM 18577</strain>
    </source>
</reference>
<proteinExistence type="predicted"/>
<comment type="caution">
    <text evidence="3">The sequence shown here is derived from an EMBL/GenBank/DDBJ whole genome shotgun (WGS) entry which is preliminary data.</text>
</comment>
<keyword evidence="1" id="KW-0175">Coiled coil</keyword>
<dbReference type="PANTHER" id="PTHR33608:SF12">
    <property type="entry name" value="DUF58 DOMAIN-CONTAINING PROTEIN"/>
    <property type="match status" value="1"/>
</dbReference>
<gene>
    <name evidence="3" type="ORF">EV690_0145</name>
</gene>
<dbReference type="AlphaFoldDB" id="A0A4R1KK27"/>
<dbReference type="Pfam" id="PF01882">
    <property type="entry name" value="DUF58"/>
    <property type="match status" value="1"/>
</dbReference>
<feature type="coiled-coil region" evidence="1">
    <location>
        <begin position="155"/>
        <end position="185"/>
    </location>
</feature>
<name>A0A4R1KK27_9GAMM</name>
<dbReference type="InterPro" id="IPR002881">
    <property type="entry name" value="DUF58"/>
</dbReference>
<accession>A0A4R1KK27</accession>
<evidence type="ECO:0000256" key="1">
    <source>
        <dbReference type="SAM" id="Coils"/>
    </source>
</evidence>
<sequence>MYQLQRPSPIELSFDQLLDCRLIHFKSLRRNELTLSQQAGHLLSRYRGSGMEFDEVRQYQAGDDIRHIDWRVTARTGKTHSKVFREERDRPVVIAVDLNASMFFGSGNKIKAMMACELAAIIGWSTIDKHQRTALQLLGQHPEYTDLVHTRSNWLALLQRLCESYQQQLNQLSEIELKVHNLQDLLMHLPTGASVHIISDFYHYNETELSYLQQGMKHHLITLWQITDPLEFDLPDNQFESLAVIQNQQQGILPLAQKSFVQKYRQLAMQRQDHLNHIFSKYRLASHSLSTAKEWHDYF</sequence>
<dbReference type="OrthoDB" id="9776116at2"/>
<keyword evidence="4" id="KW-1185">Reference proteome</keyword>
<evidence type="ECO:0000313" key="4">
    <source>
        <dbReference type="Proteomes" id="UP000295565"/>
    </source>
</evidence>
<dbReference type="PANTHER" id="PTHR33608">
    <property type="entry name" value="BLL2464 PROTEIN"/>
    <property type="match status" value="1"/>
</dbReference>
<evidence type="ECO:0000259" key="2">
    <source>
        <dbReference type="Pfam" id="PF01882"/>
    </source>
</evidence>
<dbReference type="EMBL" id="SMGD01000001">
    <property type="protein sequence ID" value="TCK64019.1"/>
    <property type="molecule type" value="Genomic_DNA"/>
</dbReference>
<dbReference type="Proteomes" id="UP000295565">
    <property type="component" value="Unassembled WGS sequence"/>
</dbReference>
<protein>
    <submittedName>
        <fullName evidence="3">Uncharacterized protein DUF58</fullName>
    </submittedName>
</protein>
<evidence type="ECO:0000313" key="3">
    <source>
        <dbReference type="EMBL" id="TCK64019.1"/>
    </source>
</evidence>
<organism evidence="3 4">
    <name type="scientific">Celerinatantimonas diazotrophica</name>
    <dbReference type="NCBI Taxonomy" id="412034"/>
    <lineage>
        <taxon>Bacteria</taxon>
        <taxon>Pseudomonadati</taxon>
        <taxon>Pseudomonadota</taxon>
        <taxon>Gammaproteobacteria</taxon>
        <taxon>Celerinatantimonadaceae</taxon>
        <taxon>Celerinatantimonas</taxon>
    </lineage>
</organism>
<dbReference type="RefSeq" id="WP_131911011.1">
    <property type="nucleotide sequence ID" value="NZ_OU594967.1"/>
</dbReference>